<dbReference type="Gene3D" id="2.30.110.10">
    <property type="entry name" value="Electron Transport, Fmn-binding Protein, Chain A"/>
    <property type="match status" value="1"/>
</dbReference>
<dbReference type="Pfam" id="PF01613">
    <property type="entry name" value="Flavin_Reduct"/>
    <property type="match status" value="1"/>
</dbReference>
<evidence type="ECO:0000256" key="2">
    <source>
        <dbReference type="SAM" id="SignalP"/>
    </source>
</evidence>
<reference evidence="4 5" key="1">
    <citation type="submission" date="2017-11" db="EMBL/GenBank/DDBJ databases">
        <title>Genome sequencing of Prevotella intermedia KCOM 2698.</title>
        <authorList>
            <person name="Kook J.-K."/>
            <person name="Park S.-N."/>
            <person name="Lim Y.K."/>
        </authorList>
    </citation>
    <scope>NUCLEOTIDE SEQUENCE [LARGE SCALE GENOMIC DNA]</scope>
    <source>
        <strain evidence="4 5">KCOM 2698</strain>
    </source>
</reference>
<dbReference type="InterPro" id="IPR012349">
    <property type="entry name" value="Split_barrel_FMN-bd"/>
</dbReference>
<feature type="domain" description="Flavin reductase like" evidence="3">
    <location>
        <begin position="47"/>
        <end position="189"/>
    </location>
</feature>
<organism evidence="4 5">
    <name type="scientific">Prevotella intermedia</name>
    <dbReference type="NCBI Taxonomy" id="28131"/>
    <lineage>
        <taxon>Bacteria</taxon>
        <taxon>Pseudomonadati</taxon>
        <taxon>Bacteroidota</taxon>
        <taxon>Bacteroidia</taxon>
        <taxon>Bacteroidales</taxon>
        <taxon>Prevotellaceae</taxon>
        <taxon>Prevotella</taxon>
    </lineage>
</organism>
<name>A0AAJ3RPN8_PREIN</name>
<comment type="similarity">
    <text evidence="1">Belongs to the flavoredoxin family.</text>
</comment>
<sequence length="191" mass="21491">MRHIILSLILALSIQNINAQTENGFKAVEVLDSFEINPFTYFVDAPVLAAGDKNNYNAMTIGWGGMGTLWGRNRPVVTVYVAQKRFTHGFMEKSKYFTVMQFSDINVIQYMGKHSGRDGDKAKALGLNVAYTKNGTPYFKEADAVIECEIMYGAPFEEKNFRNDVPKKTYSNFPAGIHSMYFGEVVGAWKK</sequence>
<evidence type="ECO:0000313" key="5">
    <source>
        <dbReference type="Proteomes" id="UP000229102"/>
    </source>
</evidence>
<dbReference type="InterPro" id="IPR002563">
    <property type="entry name" value="Flavin_Rdtase-like_dom"/>
</dbReference>
<proteinExistence type="inferred from homology"/>
<dbReference type="PANTHER" id="PTHR43567">
    <property type="entry name" value="FLAVOREDOXIN-RELATED-RELATED"/>
    <property type="match status" value="1"/>
</dbReference>
<comment type="caution">
    <text evidence="4">The sequence shown here is derived from an EMBL/GenBank/DDBJ whole genome shotgun (WGS) entry which is preliminary data.</text>
</comment>
<dbReference type="EMBL" id="PENF01000002">
    <property type="protein sequence ID" value="PJI18843.1"/>
    <property type="molecule type" value="Genomic_DNA"/>
</dbReference>
<evidence type="ECO:0000256" key="1">
    <source>
        <dbReference type="ARBA" id="ARBA00038054"/>
    </source>
</evidence>
<feature type="chain" id="PRO_5042480794" evidence="2">
    <location>
        <begin position="20"/>
        <end position="191"/>
    </location>
</feature>
<gene>
    <name evidence="4" type="ORF">CTM53_09480</name>
</gene>
<protein>
    <submittedName>
        <fullName evidence="4">Flavin reductase</fullName>
    </submittedName>
</protein>
<dbReference type="SUPFAM" id="SSF50475">
    <property type="entry name" value="FMN-binding split barrel"/>
    <property type="match status" value="1"/>
</dbReference>
<dbReference type="AlphaFoldDB" id="A0AAJ3RPN8"/>
<dbReference type="PANTHER" id="PTHR43567:SF5">
    <property type="entry name" value="HYPOTHETICAL CYTOSOLIC PROTEIN"/>
    <property type="match status" value="1"/>
</dbReference>
<evidence type="ECO:0000313" key="4">
    <source>
        <dbReference type="EMBL" id="PJI18843.1"/>
    </source>
</evidence>
<dbReference type="GO" id="GO:0016646">
    <property type="term" value="F:oxidoreductase activity, acting on the CH-NH group of donors, NAD or NADP as acceptor"/>
    <property type="evidence" value="ECO:0007669"/>
    <property type="project" value="UniProtKB-ARBA"/>
</dbReference>
<keyword evidence="2" id="KW-0732">Signal</keyword>
<evidence type="ECO:0000259" key="3">
    <source>
        <dbReference type="Pfam" id="PF01613"/>
    </source>
</evidence>
<dbReference type="GO" id="GO:0010181">
    <property type="term" value="F:FMN binding"/>
    <property type="evidence" value="ECO:0007669"/>
    <property type="project" value="InterPro"/>
</dbReference>
<dbReference type="Proteomes" id="UP000229102">
    <property type="component" value="Unassembled WGS sequence"/>
</dbReference>
<dbReference type="InterPro" id="IPR052174">
    <property type="entry name" value="Flavoredoxin"/>
</dbReference>
<feature type="signal peptide" evidence="2">
    <location>
        <begin position="1"/>
        <end position="19"/>
    </location>
</feature>
<accession>A0AAJ3RPN8</accession>
<dbReference type="RefSeq" id="WP_100328374.1">
    <property type="nucleotide sequence ID" value="NZ_PENF01000002.1"/>
</dbReference>